<evidence type="ECO:0000313" key="1">
    <source>
        <dbReference type="EMBL" id="CAG9125630.1"/>
    </source>
</evidence>
<dbReference type="EMBL" id="CAJHNJ030000031">
    <property type="protein sequence ID" value="CAG9125630.1"/>
    <property type="molecule type" value="Genomic_DNA"/>
</dbReference>
<dbReference type="InterPro" id="IPR023795">
    <property type="entry name" value="Serpin_CS"/>
</dbReference>
<reference evidence="1" key="1">
    <citation type="submission" date="2020-11" db="EMBL/GenBank/DDBJ databases">
        <authorList>
            <person name="Whiteford S."/>
        </authorList>
    </citation>
    <scope>NUCLEOTIDE SEQUENCE</scope>
</reference>
<protein>
    <submittedName>
        <fullName evidence="1">(diamondback moth) hypothetical protein</fullName>
    </submittedName>
</protein>
<sequence length="45" mass="4948">MAGPPSTKDCHADAALIKMYVQRSFLIILSHGDSSALTLDKNRHH</sequence>
<proteinExistence type="predicted"/>
<gene>
    <name evidence="1" type="ORF">PLXY2_LOCUS8453</name>
</gene>
<name>A0A8S4FCJ3_PLUXY</name>
<dbReference type="PROSITE" id="PS00284">
    <property type="entry name" value="SERPIN"/>
    <property type="match status" value="1"/>
</dbReference>
<dbReference type="AlphaFoldDB" id="A0A8S4FCJ3"/>
<accession>A0A8S4FCJ3</accession>
<keyword evidence="2" id="KW-1185">Reference proteome</keyword>
<organism evidence="1 2">
    <name type="scientific">Plutella xylostella</name>
    <name type="common">Diamondback moth</name>
    <name type="synonym">Plutella maculipennis</name>
    <dbReference type="NCBI Taxonomy" id="51655"/>
    <lineage>
        <taxon>Eukaryota</taxon>
        <taxon>Metazoa</taxon>
        <taxon>Ecdysozoa</taxon>
        <taxon>Arthropoda</taxon>
        <taxon>Hexapoda</taxon>
        <taxon>Insecta</taxon>
        <taxon>Pterygota</taxon>
        <taxon>Neoptera</taxon>
        <taxon>Endopterygota</taxon>
        <taxon>Lepidoptera</taxon>
        <taxon>Glossata</taxon>
        <taxon>Ditrysia</taxon>
        <taxon>Yponomeutoidea</taxon>
        <taxon>Plutellidae</taxon>
        <taxon>Plutella</taxon>
    </lineage>
</organism>
<comment type="caution">
    <text evidence="1">The sequence shown here is derived from an EMBL/GenBank/DDBJ whole genome shotgun (WGS) entry which is preliminary data.</text>
</comment>
<dbReference type="Proteomes" id="UP000653454">
    <property type="component" value="Unassembled WGS sequence"/>
</dbReference>
<evidence type="ECO:0000313" key="2">
    <source>
        <dbReference type="Proteomes" id="UP000653454"/>
    </source>
</evidence>